<feature type="compositionally biased region" description="Low complexity" evidence="3">
    <location>
        <begin position="788"/>
        <end position="800"/>
    </location>
</feature>
<gene>
    <name evidence="4" type="ORF">L211DRAFT_476900</name>
</gene>
<protein>
    <submittedName>
        <fullName evidence="4">WD40 repeat-like protein</fullName>
    </submittedName>
</protein>
<dbReference type="InParanoid" id="A0A3N4MGQ1"/>
<dbReference type="STRING" id="1051890.A0A3N4MGQ1"/>
<dbReference type="InterPro" id="IPR036322">
    <property type="entry name" value="WD40_repeat_dom_sf"/>
</dbReference>
<dbReference type="InterPro" id="IPR015943">
    <property type="entry name" value="WD40/YVTN_repeat-like_dom_sf"/>
</dbReference>
<evidence type="ECO:0000313" key="5">
    <source>
        <dbReference type="Proteomes" id="UP000267821"/>
    </source>
</evidence>
<feature type="region of interest" description="Disordered" evidence="3">
    <location>
        <begin position="1"/>
        <end position="50"/>
    </location>
</feature>
<dbReference type="AlphaFoldDB" id="A0A3N4MGQ1"/>
<dbReference type="InterPro" id="IPR019775">
    <property type="entry name" value="WD40_repeat_CS"/>
</dbReference>
<dbReference type="InterPro" id="IPR001680">
    <property type="entry name" value="WD40_rpt"/>
</dbReference>
<dbReference type="Proteomes" id="UP000267821">
    <property type="component" value="Unassembled WGS sequence"/>
</dbReference>
<dbReference type="PANTHER" id="PTHR45589">
    <property type="entry name" value="WD REPEAT DOMAIN 62, ISOFORM G"/>
    <property type="match status" value="1"/>
</dbReference>
<dbReference type="Pfam" id="PF00400">
    <property type="entry name" value="WD40"/>
    <property type="match status" value="5"/>
</dbReference>
<feature type="region of interest" description="Disordered" evidence="3">
    <location>
        <begin position="1051"/>
        <end position="1071"/>
    </location>
</feature>
<keyword evidence="5" id="KW-1185">Reference proteome</keyword>
<reference evidence="4 5" key="1">
    <citation type="journal article" date="2018" name="Nat. Ecol. Evol.">
        <title>Pezizomycetes genomes reveal the molecular basis of ectomycorrhizal truffle lifestyle.</title>
        <authorList>
            <person name="Murat C."/>
            <person name="Payen T."/>
            <person name="Noel B."/>
            <person name="Kuo A."/>
            <person name="Morin E."/>
            <person name="Chen J."/>
            <person name="Kohler A."/>
            <person name="Krizsan K."/>
            <person name="Balestrini R."/>
            <person name="Da Silva C."/>
            <person name="Montanini B."/>
            <person name="Hainaut M."/>
            <person name="Levati E."/>
            <person name="Barry K.W."/>
            <person name="Belfiori B."/>
            <person name="Cichocki N."/>
            <person name="Clum A."/>
            <person name="Dockter R.B."/>
            <person name="Fauchery L."/>
            <person name="Guy J."/>
            <person name="Iotti M."/>
            <person name="Le Tacon F."/>
            <person name="Lindquist E.A."/>
            <person name="Lipzen A."/>
            <person name="Malagnac F."/>
            <person name="Mello A."/>
            <person name="Molinier V."/>
            <person name="Miyauchi S."/>
            <person name="Poulain J."/>
            <person name="Riccioni C."/>
            <person name="Rubini A."/>
            <person name="Sitrit Y."/>
            <person name="Splivallo R."/>
            <person name="Traeger S."/>
            <person name="Wang M."/>
            <person name="Zifcakova L."/>
            <person name="Wipf D."/>
            <person name="Zambonelli A."/>
            <person name="Paolocci F."/>
            <person name="Nowrousian M."/>
            <person name="Ottonello S."/>
            <person name="Baldrian P."/>
            <person name="Spatafora J.W."/>
            <person name="Henrissat B."/>
            <person name="Nagy L.G."/>
            <person name="Aury J.M."/>
            <person name="Wincker P."/>
            <person name="Grigoriev I.V."/>
            <person name="Bonfante P."/>
            <person name="Martin F.M."/>
        </authorList>
    </citation>
    <scope>NUCLEOTIDE SEQUENCE [LARGE SCALE GENOMIC DNA]</scope>
    <source>
        <strain evidence="4 5">ATCC MYA-4762</strain>
    </source>
</reference>
<feature type="region of interest" description="Disordered" evidence="3">
    <location>
        <begin position="784"/>
        <end position="803"/>
    </location>
</feature>
<sequence length="1071" mass="115746">MAGLQTPLASKPLGNTNLKLTPNGSPGSFLSRPLQNRAPNRPRQNQSTTDTGLFLKRVIGCSTGAFDSHPASRSFAYTAGAAAVVVQLDDNLQVTQRFFRARPNVTTWSSVSSQINSLQSIAFLESRNRLSLTLKDLGVSPSGNVQPSSLEDTSTAKTWTARERIKAATCVSFSPDGKWLAVGESGYAPRVLIFAMSKDVPSDIPVAAMSEHTFGVRDVAFSPCSKYLASIGTVNDGFIYIWALTAPTRGSMVKLHSSNKCTSLVRSIAWMGKNLITVGLRHVKVWKAEDEPRPSSPGTRVLQGRNAILGSMVDQHMTCVVGISEDKALVCTEKGDICLLDEALLRLSKIANAEFGVSCITIDADSKFAWVAGRHGQIRALVLKEIVPSTPPISPSTSRSGSPILPDGCRPANVMAMASMLGHLFTLDSNHSIKIINMSTIDGVPVPNSMMRELPAHKDAVLGVRLLPNNHLSGASFFTWSIGGLVHFWSLEGVNRGDFSIELEQPTDSEDDISNELRVLRISPMGDYFVSGDKYGVLRVIDSETQICIYGVKAHSGDVTDITIHQTEKTNTIVSCARDRTVQVFQRIGDTWGLLQTLDDHTASVSKVLLLENGTRLLSCSTDRTVVVRELVQRDIDGVLTSAYIPIRTLVLKASAIHMTQVSENSPYLIVSSMDRQIQKFDINTGKTLSSFKTTDDTGDAVVMDCISLSKERSTGRRILAGIATTDKSIRIYDMSGNLIDKEWGHTEGVTDVALLETGSEENETDAMILISTGTDGTIMLWDFNPRSNDGSGSESSVSSKPDLTAAKLPIRRILSKSELGEFTPKAADRDAITGTPSGINSANNSPPRLRKRNSALGINNNKNLPTAKIGQGRVEPVRSDSGDSSAPNTPLFGTELNPLGSAGLENKKGGWERSVSPPETAKAALGRRPSNDSRNKGKSNGVANGNPNDSGTNQPNNVNSLAENLLKSLRMFREGVGGNARGALRAETIRELEKELGLATKELGEKGRKKKAHDVANAASEQLMAQLLDQYSERLMSMIDSHLDEKLTKESRQRGRVQECKTCEDISGQG</sequence>
<keyword evidence="1" id="KW-0853">WD repeat</keyword>
<dbReference type="SUPFAM" id="SSF50978">
    <property type="entry name" value="WD40 repeat-like"/>
    <property type="match status" value="2"/>
</dbReference>
<keyword evidence="2" id="KW-0677">Repeat</keyword>
<dbReference type="PROSITE" id="PS00678">
    <property type="entry name" value="WD_REPEATS_1"/>
    <property type="match status" value="1"/>
</dbReference>
<dbReference type="PANTHER" id="PTHR45589:SF1">
    <property type="entry name" value="WD REPEAT DOMAIN 62, ISOFORM G"/>
    <property type="match status" value="1"/>
</dbReference>
<evidence type="ECO:0000256" key="3">
    <source>
        <dbReference type="SAM" id="MobiDB-lite"/>
    </source>
</evidence>
<dbReference type="InterPro" id="IPR052779">
    <property type="entry name" value="WDR62"/>
</dbReference>
<proteinExistence type="predicted"/>
<dbReference type="SMART" id="SM00320">
    <property type="entry name" value="WD40"/>
    <property type="match status" value="9"/>
</dbReference>
<feature type="compositionally biased region" description="Polar residues" evidence="3">
    <location>
        <begin position="942"/>
        <end position="959"/>
    </location>
</feature>
<dbReference type="Gene3D" id="2.130.10.10">
    <property type="entry name" value="YVTN repeat-like/Quinoprotein amine dehydrogenase"/>
    <property type="match status" value="3"/>
</dbReference>
<feature type="compositionally biased region" description="Basic and acidic residues" evidence="3">
    <location>
        <begin position="1051"/>
        <end position="1065"/>
    </location>
</feature>
<accession>A0A3N4MGQ1</accession>
<evidence type="ECO:0000256" key="1">
    <source>
        <dbReference type="ARBA" id="ARBA00022574"/>
    </source>
</evidence>
<evidence type="ECO:0000313" key="4">
    <source>
        <dbReference type="EMBL" id="RPB27985.1"/>
    </source>
</evidence>
<dbReference type="OrthoDB" id="6252103at2759"/>
<dbReference type="EMBL" id="ML121530">
    <property type="protein sequence ID" value="RPB27985.1"/>
    <property type="molecule type" value="Genomic_DNA"/>
</dbReference>
<feature type="compositionally biased region" description="Polar residues" evidence="3">
    <location>
        <begin position="835"/>
        <end position="847"/>
    </location>
</feature>
<organism evidence="4 5">
    <name type="scientific">Terfezia boudieri ATCC MYA-4762</name>
    <dbReference type="NCBI Taxonomy" id="1051890"/>
    <lineage>
        <taxon>Eukaryota</taxon>
        <taxon>Fungi</taxon>
        <taxon>Dikarya</taxon>
        <taxon>Ascomycota</taxon>
        <taxon>Pezizomycotina</taxon>
        <taxon>Pezizomycetes</taxon>
        <taxon>Pezizales</taxon>
        <taxon>Pezizaceae</taxon>
        <taxon>Terfezia</taxon>
    </lineage>
</organism>
<feature type="compositionally biased region" description="Polar residues" evidence="3">
    <location>
        <begin position="13"/>
        <end position="50"/>
    </location>
</feature>
<name>A0A3N4MGQ1_9PEZI</name>
<evidence type="ECO:0000256" key="2">
    <source>
        <dbReference type="ARBA" id="ARBA00022737"/>
    </source>
</evidence>
<feature type="region of interest" description="Disordered" evidence="3">
    <location>
        <begin position="826"/>
        <end position="959"/>
    </location>
</feature>